<protein>
    <submittedName>
        <fullName evidence="1">Phytanoyl-CoA dioxygenase</fullName>
    </submittedName>
</protein>
<dbReference type="EMBL" id="JBBJCI010000031">
    <property type="protein sequence ID" value="KAK7254329.1"/>
    <property type="molecule type" value="Genomic_DNA"/>
</dbReference>
<dbReference type="GO" id="GO:0051213">
    <property type="term" value="F:dioxygenase activity"/>
    <property type="evidence" value="ECO:0007669"/>
    <property type="project" value="UniProtKB-KW"/>
</dbReference>
<proteinExistence type="predicted"/>
<keyword evidence="1" id="KW-0223">Dioxygenase</keyword>
<comment type="caution">
    <text evidence="1">The sequence shown here is derived from an EMBL/GenBank/DDBJ whole genome shotgun (WGS) entry which is preliminary data.</text>
</comment>
<name>A0ABR1GE74_AURAN</name>
<accession>A0ABR1GE74</accession>
<reference evidence="1 2" key="1">
    <citation type="submission" date="2024-03" db="EMBL/GenBank/DDBJ databases">
        <title>Aureococcus anophagefferens CCMP1851 and Kratosvirus quantuckense: Draft genome of a second virus-susceptible host strain in the model system.</title>
        <authorList>
            <person name="Chase E."/>
            <person name="Truchon A.R."/>
            <person name="Schepens W."/>
            <person name="Wilhelm S.W."/>
        </authorList>
    </citation>
    <scope>NUCLEOTIDE SEQUENCE [LARGE SCALE GENOMIC DNA]</scope>
    <source>
        <strain evidence="1 2">CCMP1851</strain>
    </source>
</reference>
<dbReference type="InterPro" id="IPR008775">
    <property type="entry name" value="Phytyl_CoA_dOase-like"/>
</dbReference>
<dbReference type="SUPFAM" id="SSF51197">
    <property type="entry name" value="Clavaminate synthase-like"/>
    <property type="match status" value="1"/>
</dbReference>
<organism evidence="1 2">
    <name type="scientific">Aureococcus anophagefferens</name>
    <name type="common">Harmful bloom alga</name>
    <dbReference type="NCBI Taxonomy" id="44056"/>
    <lineage>
        <taxon>Eukaryota</taxon>
        <taxon>Sar</taxon>
        <taxon>Stramenopiles</taxon>
        <taxon>Ochrophyta</taxon>
        <taxon>Pelagophyceae</taxon>
        <taxon>Pelagomonadales</taxon>
        <taxon>Pelagomonadaceae</taxon>
        <taxon>Aureococcus</taxon>
    </lineage>
</organism>
<dbReference type="KEGG" id="aaf:AURANDRAFT_61364"/>
<sequence length="356" mass="38350">MMQALQAVRRTSTRRCLSAKPAVGHSGHLSADSLKNQHDAPDLGLAMSHKHKYLFDLNGYLVLRGVFSPDDVAAANAAVDAHADTYHERTGQLRTSGLYGRESHALAGDGARGRLDMGGLLAWDAPHNAVFRSMLNHPALVPAMTELMGVGYRLDHSPLLLGMEKGSEGHTLHGGAITEAGEPAWPLRYECVGGQMRNQLLTACLQLTDAPAGAGGFCAVPGSHKANFSIPPALADLADDELAEHVVQPAIMAGDVLLFSEATLHGTLPWTLDHQRRTVIYRFAPAGSAYGRGYAPEWPAAMLAGMSEAQRAVCAPPYHPRMNRTCLDEEGSAVAPKPREAWKVEFDEKVFGSRYF</sequence>
<dbReference type="Gene3D" id="2.60.120.620">
    <property type="entry name" value="q2cbj1_9rhob like domain"/>
    <property type="match status" value="1"/>
</dbReference>
<dbReference type="PANTHER" id="PTHR20883:SF15">
    <property type="entry name" value="PHYTANOYL-COA DIOXYGENASE DOMAIN-CONTAINING PROTEIN 1"/>
    <property type="match status" value="1"/>
</dbReference>
<dbReference type="Proteomes" id="UP001363151">
    <property type="component" value="Unassembled WGS sequence"/>
</dbReference>
<dbReference type="GO" id="GO:0046872">
    <property type="term" value="F:metal ion binding"/>
    <property type="evidence" value="ECO:0007669"/>
    <property type="project" value="UniProtKB-KW"/>
</dbReference>
<gene>
    <name evidence="1" type="ORF">SO694_00009430</name>
</gene>
<evidence type="ECO:0000313" key="2">
    <source>
        <dbReference type="Proteomes" id="UP001363151"/>
    </source>
</evidence>
<dbReference type="PANTHER" id="PTHR20883">
    <property type="entry name" value="PHYTANOYL-COA DIOXYGENASE DOMAIN CONTAINING 1"/>
    <property type="match status" value="1"/>
</dbReference>
<dbReference type="Pfam" id="PF05721">
    <property type="entry name" value="PhyH"/>
    <property type="match status" value="1"/>
</dbReference>
<keyword evidence="2" id="KW-1185">Reference proteome</keyword>
<keyword evidence="1" id="KW-0560">Oxidoreductase</keyword>
<evidence type="ECO:0000313" key="1">
    <source>
        <dbReference type="EMBL" id="KAK7254329.1"/>
    </source>
</evidence>